<dbReference type="PANTHER" id="PTHR38165">
    <property type="match status" value="1"/>
</dbReference>
<proteinExistence type="predicted"/>
<dbReference type="AlphaFoldDB" id="A0A1J5R5L9"/>
<dbReference type="PROSITE" id="PS52006">
    <property type="entry name" value="GH64"/>
    <property type="match status" value="1"/>
</dbReference>
<dbReference type="Pfam" id="PF16483">
    <property type="entry name" value="Glyco_hydro_64"/>
    <property type="match status" value="1"/>
</dbReference>
<accession>A0A1J5R5L9</accession>
<evidence type="ECO:0000313" key="2">
    <source>
        <dbReference type="EMBL" id="OIQ87343.1"/>
    </source>
</evidence>
<evidence type="ECO:0000259" key="1">
    <source>
        <dbReference type="PROSITE" id="PS52006"/>
    </source>
</evidence>
<dbReference type="PANTHER" id="PTHR38165:SF1">
    <property type="entry name" value="GLUCANASE B"/>
    <property type="match status" value="1"/>
</dbReference>
<dbReference type="Gene3D" id="2.60.110.10">
    <property type="entry name" value="Thaumatin"/>
    <property type="match status" value="2"/>
</dbReference>
<organism evidence="2">
    <name type="scientific">mine drainage metagenome</name>
    <dbReference type="NCBI Taxonomy" id="410659"/>
    <lineage>
        <taxon>unclassified sequences</taxon>
        <taxon>metagenomes</taxon>
        <taxon>ecological metagenomes</taxon>
    </lineage>
</organism>
<dbReference type="EMBL" id="MLJW01000427">
    <property type="protein sequence ID" value="OIQ87343.1"/>
    <property type="molecule type" value="Genomic_DNA"/>
</dbReference>
<protein>
    <recommendedName>
        <fullName evidence="1">GH64 domain-containing protein</fullName>
    </recommendedName>
</protein>
<reference evidence="2" key="1">
    <citation type="submission" date="2016-10" db="EMBL/GenBank/DDBJ databases">
        <title>Sequence of Gallionella enrichment culture.</title>
        <authorList>
            <person name="Poehlein A."/>
            <person name="Muehling M."/>
            <person name="Daniel R."/>
        </authorList>
    </citation>
    <scope>NUCLEOTIDE SEQUENCE</scope>
</reference>
<sequence length="271" mass="28222">MGYPGQLTLFDWIEFSYDSNGNFNGNTTQVDQFGFPLLLDGTPGGTLQGQFKSSRPAILSAVAALGVDFNQSIAVTAPSAYPSGITTLRALSPKTITGQSNYSGGLSTYFDAAVQSWYAQWTASNPVSVTDLASGTFSGTVQGGTLTFTQSGAPTLTVAGSSGIPSVDIWQCANSLATGSAAAKNVQKILAATFNRGNVSNSMTDVNCSGGPFYSGVSPVQTFNPWAQLFHQVSTNGLAYAFPYDDVCNQNPSIGLTATQSVTVTLGKFFS</sequence>
<gene>
    <name evidence="2" type="ORF">GALL_308000</name>
</gene>
<feature type="domain" description="GH64" evidence="1">
    <location>
        <begin position="1"/>
        <end position="268"/>
    </location>
</feature>
<dbReference type="InterPro" id="IPR037176">
    <property type="entry name" value="Osmotin/thaumatin-like_sf"/>
</dbReference>
<comment type="caution">
    <text evidence="2">The sequence shown here is derived from an EMBL/GenBank/DDBJ whole genome shotgun (WGS) entry which is preliminary data.</text>
</comment>
<name>A0A1J5R5L9_9ZZZZ</name>
<dbReference type="InterPro" id="IPR037398">
    <property type="entry name" value="Glyco_hydro_64_fam"/>
</dbReference>
<dbReference type="InterPro" id="IPR032477">
    <property type="entry name" value="Glyco_hydro_64"/>
</dbReference>